<sequence length="90" mass="10110">MGVFPLIHLKLHREEIALERYINAKGLQCPGPIMKLFQEIKTMAPGDVVKIEASDFGFLKDVEAWCKKTGNKLLSLEQKDNVITALVEKA</sequence>
<gene>
    <name evidence="3" type="ORF">FWJ32_10560</name>
</gene>
<dbReference type="InterPro" id="IPR036868">
    <property type="entry name" value="TusA-like_sf"/>
</dbReference>
<dbReference type="EMBL" id="VTPS01000017">
    <property type="protein sequence ID" value="TZE81170.1"/>
    <property type="molecule type" value="Genomic_DNA"/>
</dbReference>
<comment type="similarity">
    <text evidence="1">Belongs to the sulfur carrier protein TusA family.</text>
</comment>
<dbReference type="Pfam" id="PF01206">
    <property type="entry name" value="TusA"/>
    <property type="match status" value="1"/>
</dbReference>
<evidence type="ECO:0000313" key="4">
    <source>
        <dbReference type="Proteomes" id="UP000322976"/>
    </source>
</evidence>
<feature type="domain" description="UPF0033" evidence="2">
    <location>
        <begin position="22"/>
        <end position="46"/>
    </location>
</feature>
<dbReference type="AlphaFoldDB" id="A0A5D8Q9A9"/>
<organism evidence="3 4">
    <name type="scientific">Calorimonas adulescens</name>
    <dbReference type="NCBI Taxonomy" id="2606906"/>
    <lineage>
        <taxon>Bacteria</taxon>
        <taxon>Bacillati</taxon>
        <taxon>Bacillota</taxon>
        <taxon>Clostridia</taxon>
        <taxon>Thermoanaerobacterales</taxon>
        <taxon>Thermoanaerobacteraceae</taxon>
        <taxon>Calorimonas</taxon>
    </lineage>
</organism>
<accession>A0A5D8Q9A9</accession>
<dbReference type="PROSITE" id="PS01148">
    <property type="entry name" value="UPF0033"/>
    <property type="match status" value="1"/>
</dbReference>
<evidence type="ECO:0000259" key="2">
    <source>
        <dbReference type="PROSITE" id="PS01148"/>
    </source>
</evidence>
<name>A0A5D8Q9A9_9THEO</name>
<dbReference type="SUPFAM" id="SSF64307">
    <property type="entry name" value="SirA-like"/>
    <property type="match status" value="1"/>
</dbReference>
<dbReference type="InterPro" id="IPR001455">
    <property type="entry name" value="TusA-like"/>
</dbReference>
<dbReference type="Proteomes" id="UP000322976">
    <property type="component" value="Unassembled WGS sequence"/>
</dbReference>
<dbReference type="PANTHER" id="PTHR33279:SF6">
    <property type="entry name" value="SULFUR CARRIER PROTEIN YEDF-RELATED"/>
    <property type="match status" value="1"/>
</dbReference>
<reference evidence="3 4" key="1">
    <citation type="submission" date="2019-08" db="EMBL/GenBank/DDBJ databases">
        <title>Calorimonas adulescens gen. nov., sp. nov., an anaerobic thermophilic bacterium from Sakhalin hot spring.</title>
        <authorList>
            <person name="Khomyakova M.A."/>
            <person name="Merkel A.Y."/>
            <person name="Novikov A."/>
            <person name="Bonch-Osmolovskaya E.A."/>
            <person name="Slobodkin A.I."/>
        </authorList>
    </citation>
    <scope>NUCLEOTIDE SEQUENCE [LARGE SCALE GENOMIC DNA]</scope>
    <source>
        <strain evidence="3 4">A05MB</strain>
    </source>
</reference>
<dbReference type="PANTHER" id="PTHR33279">
    <property type="entry name" value="SULFUR CARRIER PROTEIN YEDF-RELATED"/>
    <property type="match status" value="1"/>
</dbReference>
<keyword evidence="4" id="KW-1185">Reference proteome</keyword>
<proteinExistence type="inferred from homology"/>
<evidence type="ECO:0000313" key="3">
    <source>
        <dbReference type="EMBL" id="TZE81170.1"/>
    </source>
</evidence>
<dbReference type="Gene3D" id="3.30.110.40">
    <property type="entry name" value="TusA-like domain"/>
    <property type="match status" value="1"/>
</dbReference>
<comment type="caution">
    <text evidence="3">The sequence shown here is derived from an EMBL/GenBank/DDBJ whole genome shotgun (WGS) entry which is preliminary data.</text>
</comment>
<evidence type="ECO:0000256" key="1">
    <source>
        <dbReference type="ARBA" id="ARBA00008984"/>
    </source>
</evidence>
<protein>
    <submittedName>
        <fullName evidence="3">SirA family protein</fullName>
    </submittedName>
</protein>